<dbReference type="Gene3D" id="3.40.50.300">
    <property type="entry name" value="P-loop containing nucleotide triphosphate hydrolases"/>
    <property type="match status" value="1"/>
</dbReference>
<evidence type="ECO:0008006" key="3">
    <source>
        <dbReference type="Google" id="ProtNLM"/>
    </source>
</evidence>
<keyword evidence="2" id="KW-1185">Reference proteome</keyword>
<dbReference type="STRING" id="1250539.Ga0080574_TMP755"/>
<dbReference type="InterPro" id="IPR027417">
    <property type="entry name" value="P-loop_NTPase"/>
</dbReference>
<dbReference type="RefSeq" id="WP_076695346.1">
    <property type="nucleotide sequence ID" value="NZ_CP015093.1"/>
</dbReference>
<sequence>MVLSDTVNIARRFQRSIRIDADHDDLQALEGFVCPKSSADVLATIGQHVSETGHGAFTWTGPYGSGKSSLVVALSALLSGDKKLAAKAKAAIGKGAAKTVLDALPPKEQGWIAVPVVGRRAEAAQVIGEAIEEGGLLQNERRKSWSDDDVVSALLEVAERNPQSEGGVVLFIDEMGKFLEAAAQEGADVYLFQLLAEAASRSKGRLIVVGILHQAFEEYANRLSREMRDEWSKIQGRYIDLAVNAAGEEQIELISRAIESGRVPAKPGKLPSIVASEVKRQRPAASSYLPETLEGCWPLHPVVACLLGPISRRRFGQNQRSIFGFLNSAEPYGFQDFIRHHTEESLFEPERLWDYLRVNLEPSILASPDGHRWALAAEAIERCEALGGDTLHLRLLKSIALIDLFKERSGLLPTYELLEACAGGASSRATKKALEQLKGWSLVVFRKFAESFAIFAGSDFDVERAVQDAMQHVREVDFAALQRLAGLQPILAKRHYHETGALRWFDVEVAPLSGLIQRARAYEPHAGTIGEFLLAVPTEGETTEQAEKICREAARESKDWDVVAGLSKRAWAITDLARELLALSEVQEEHPDLAGDPVAQREVQARYTVLQGHLEEEIRRAFDNATWYLKNHKPRQWYHAELNNVASDLAEKRYPRAPRINNELLNRIKPSSNAIAGQNALLRAMVTHEGKPRLGIDGFPAEGGLFASILEATGLYAKSGKEYKFCAPQKEKDEFGLYELWEATAELLKQAEERTVSVSEIYRLWSEPPFGLKEGLMPVLAVAFILSRREKVALYREGVFQAKFKDLDVEVLARDAGDIQLRWMNLSALSRRLLSSMAEVVRELDADNTLTHLAPIDVARGLIAIFDRLHPWTKRTMQLSSNAIRVRDLFKHANDPNKFLFDDIPAAFGGERALDSEAGSKSIVDDVRDGLEELVQSYPSMLRRLNDLMLAELQVPNTSPQALAELRSRAENIRKLGGDFHLDAFINRLSTFEGGAEDVESIASLATSKPPRNWTDPDLDKAAVELTDFAQKFIRAENFARVKGRVDKRHAMAVVVGVNGRPAPVHAEFEVTDAERAGIEEIIASVEGVIDAGDEHKRRLVLAALAELSSRYMTSADESTEPKTERAVS</sequence>
<dbReference type="OrthoDB" id="856045at2"/>
<name>A0A1P8UNU8_9RHOB</name>
<dbReference type="AlphaFoldDB" id="A0A1P8UNU8"/>
<organism evidence="1 2">
    <name type="scientific">Salipiger abyssi</name>
    <dbReference type="NCBI Taxonomy" id="1250539"/>
    <lineage>
        <taxon>Bacteria</taxon>
        <taxon>Pseudomonadati</taxon>
        <taxon>Pseudomonadota</taxon>
        <taxon>Alphaproteobacteria</taxon>
        <taxon>Rhodobacterales</taxon>
        <taxon>Roseobacteraceae</taxon>
        <taxon>Salipiger</taxon>
    </lineage>
</organism>
<dbReference type="Proteomes" id="UP000187059">
    <property type="component" value="Chromosome"/>
</dbReference>
<gene>
    <name evidence="1" type="ORF">Ga0080574_TMP755</name>
</gene>
<evidence type="ECO:0000313" key="1">
    <source>
        <dbReference type="EMBL" id="APZ51089.1"/>
    </source>
</evidence>
<evidence type="ECO:0000313" key="2">
    <source>
        <dbReference type="Proteomes" id="UP000187059"/>
    </source>
</evidence>
<dbReference type="SUPFAM" id="SSF52540">
    <property type="entry name" value="P-loop containing nucleoside triphosphate hydrolases"/>
    <property type="match status" value="1"/>
</dbReference>
<protein>
    <recommendedName>
        <fullName evidence="3">ATP-binding protein</fullName>
    </recommendedName>
</protein>
<proteinExistence type="predicted"/>
<dbReference type="KEGG" id="paby:Ga0080574_TMP755"/>
<accession>A0A1P8UNU8</accession>
<dbReference type="EMBL" id="CP015093">
    <property type="protein sequence ID" value="APZ51089.1"/>
    <property type="molecule type" value="Genomic_DNA"/>
</dbReference>
<reference evidence="1 2" key="1">
    <citation type="submission" date="2016-04" db="EMBL/GenBank/DDBJ databases">
        <title>Deep-sea bacteria in the southern Pacific.</title>
        <authorList>
            <person name="Tang K."/>
        </authorList>
    </citation>
    <scope>NUCLEOTIDE SEQUENCE [LARGE SCALE GENOMIC DNA]</scope>
    <source>
        <strain evidence="1 2">JLT2014</strain>
    </source>
</reference>